<organism evidence="1 2">
    <name type="scientific">Jiella pacifica</name>
    <dbReference type="NCBI Taxonomy" id="2696469"/>
    <lineage>
        <taxon>Bacteria</taxon>
        <taxon>Pseudomonadati</taxon>
        <taxon>Pseudomonadota</taxon>
        <taxon>Alphaproteobacteria</taxon>
        <taxon>Hyphomicrobiales</taxon>
        <taxon>Aurantimonadaceae</taxon>
        <taxon>Jiella</taxon>
    </lineage>
</organism>
<dbReference type="Proteomes" id="UP000469011">
    <property type="component" value="Unassembled WGS sequence"/>
</dbReference>
<proteinExistence type="predicted"/>
<dbReference type="RefSeq" id="WP_163461835.1">
    <property type="nucleotide sequence ID" value="NZ_JAAAMG010000003.1"/>
</dbReference>
<reference evidence="1 2" key="1">
    <citation type="submission" date="2020-01" db="EMBL/GenBank/DDBJ databases">
        <title>Jiella pacifica sp. nov.</title>
        <authorList>
            <person name="Xue Z."/>
            <person name="Zhu S."/>
            <person name="Chen J."/>
            <person name="Yang J."/>
        </authorList>
    </citation>
    <scope>NUCLEOTIDE SEQUENCE [LARGE SCALE GENOMIC DNA]</scope>
    <source>
        <strain evidence="1 2">40Bstr34</strain>
    </source>
</reference>
<sequence length="627" mass="69692">MIVDDGLTKGLDAKTIADQVVRQSGMNRSFRGLNGQDQNATLYALAQEYALQGRPDVVKAILDNDRGGVGAVSKSAEYAVKSAQLVEAAGNLQNKTASEQAFDLRVDIDRQIAEGSFTDKKAKEYMEANPWLKERASEVSSWVQQSTNNRRVAEEKQAKFDAKQVLAQEATRSEQQAVANAVQQMTTVAGGARLKDVEVATPSGGTRTMSKADLQAKALDVYRQRWASEEQQLQAEGRSPEEAHEVVMREKVRFFSDNGISNPEWENVFNASAIVGAATRMAEKGEVSQSLGKVAEDYFRLKQLNPALAAAHVKDSRAEEFLDTYADARSDLTIGKGMSHEDALLEAARVANRTPEERRMSVMGRKEAEDVVDDAMKEGWFFGPSIDGDYRQNPQNLRMAIDLAQKYARMGMGKDKAVKRASEEMKERAVYVNGVALLQTGRVFPKDFGELAEGYLQHFAQTKTGDPEATGEDLYLVGMNDGTDRLVIMNKAGIADMDVVTFKDLEGFRAHKEDQQAVKEAEWGRQVKSEGYARAVLNWGLNGFEVRSSNMTPDQAKKFLADKKEQDAVDAYVKRQAEADNIYYDSLNGRWQQKTSTWNPFATPRTVKPVVTWSASEKSVRWEPVKD</sequence>
<evidence type="ECO:0000313" key="2">
    <source>
        <dbReference type="Proteomes" id="UP000469011"/>
    </source>
</evidence>
<dbReference type="AlphaFoldDB" id="A0A6N9T1N1"/>
<comment type="caution">
    <text evidence="1">The sequence shown here is derived from an EMBL/GenBank/DDBJ whole genome shotgun (WGS) entry which is preliminary data.</text>
</comment>
<accession>A0A6N9T1N1</accession>
<name>A0A6N9T1N1_9HYPH</name>
<evidence type="ECO:0000313" key="1">
    <source>
        <dbReference type="EMBL" id="NDW03956.1"/>
    </source>
</evidence>
<protein>
    <submittedName>
        <fullName evidence="1">Uncharacterized protein</fullName>
    </submittedName>
</protein>
<keyword evidence="2" id="KW-1185">Reference proteome</keyword>
<dbReference type="EMBL" id="JAAAMG010000003">
    <property type="protein sequence ID" value="NDW03956.1"/>
    <property type="molecule type" value="Genomic_DNA"/>
</dbReference>
<gene>
    <name evidence="1" type="ORF">GTK09_05890</name>
</gene>